<evidence type="ECO:0000313" key="2">
    <source>
        <dbReference type="Proteomes" id="UP001189429"/>
    </source>
</evidence>
<reference evidence="1" key="1">
    <citation type="submission" date="2023-10" db="EMBL/GenBank/DDBJ databases">
        <authorList>
            <person name="Chen Y."/>
            <person name="Shah S."/>
            <person name="Dougan E. K."/>
            <person name="Thang M."/>
            <person name="Chan C."/>
        </authorList>
    </citation>
    <scope>NUCLEOTIDE SEQUENCE [LARGE SCALE GENOMIC DNA]</scope>
</reference>
<accession>A0ABN9YF82</accession>
<keyword evidence="2" id="KW-1185">Reference proteome</keyword>
<proteinExistence type="predicted"/>
<gene>
    <name evidence="1" type="ORF">PCOR1329_LOCUS83847</name>
</gene>
<sequence length="170" mass="18114">SLWGMVQTSWGPRIEQAKAKDVWVLITLLIHSPSPQPPSPSPPSPPRCPLLPVSSSSSISSTEEFLILPRLILCLLLGLVDGCVARAKGLQRQCEEMQTVVKCTRELGCYDSIIRGACANLTNVDPQCALDCGRAPRAALGGPWGTKNDIDSSRACPSTGGIFKYPGKAA</sequence>
<dbReference type="Proteomes" id="UP001189429">
    <property type="component" value="Unassembled WGS sequence"/>
</dbReference>
<organism evidence="1 2">
    <name type="scientific">Prorocentrum cordatum</name>
    <dbReference type="NCBI Taxonomy" id="2364126"/>
    <lineage>
        <taxon>Eukaryota</taxon>
        <taxon>Sar</taxon>
        <taxon>Alveolata</taxon>
        <taxon>Dinophyceae</taxon>
        <taxon>Prorocentrales</taxon>
        <taxon>Prorocentraceae</taxon>
        <taxon>Prorocentrum</taxon>
    </lineage>
</organism>
<protein>
    <submittedName>
        <fullName evidence="1">Uncharacterized protein</fullName>
    </submittedName>
</protein>
<name>A0ABN9YF82_9DINO</name>
<feature type="non-terminal residue" evidence="1">
    <location>
        <position position="1"/>
    </location>
</feature>
<comment type="caution">
    <text evidence="1">The sequence shown here is derived from an EMBL/GenBank/DDBJ whole genome shotgun (WGS) entry which is preliminary data.</text>
</comment>
<evidence type="ECO:0000313" key="1">
    <source>
        <dbReference type="EMBL" id="CAK0909421.1"/>
    </source>
</evidence>
<dbReference type="EMBL" id="CAUYUJ010022191">
    <property type="protein sequence ID" value="CAK0909421.1"/>
    <property type="molecule type" value="Genomic_DNA"/>
</dbReference>